<dbReference type="Pfam" id="PF08881">
    <property type="entry name" value="CVNH"/>
    <property type="match status" value="1"/>
</dbReference>
<dbReference type="eggNOG" id="ENOG502T55F">
    <property type="taxonomic scope" value="Eukaryota"/>
</dbReference>
<evidence type="ECO:0000256" key="1">
    <source>
        <dbReference type="SAM" id="SignalP"/>
    </source>
</evidence>
<comment type="caution">
    <text evidence="3">The sequence shown here is derived from an EMBL/GenBank/DDBJ whole genome shotgun (WGS) entry which is preliminary data.</text>
</comment>
<dbReference type="HOGENOM" id="CLU_092545_0_0_1"/>
<name>G9P1Z7_HYPAI</name>
<dbReference type="AlphaFoldDB" id="G9P1Z7"/>
<gene>
    <name evidence="3" type="ORF">TRIATDRAFT_32885</name>
</gene>
<dbReference type="KEGG" id="tatv:25783817"/>
<protein>
    <recommendedName>
        <fullName evidence="2">Cyanovirin-N domain-containing protein</fullName>
    </recommendedName>
</protein>
<dbReference type="OMA" id="DATCRPC"/>
<evidence type="ECO:0000259" key="2">
    <source>
        <dbReference type="Pfam" id="PF08881"/>
    </source>
</evidence>
<proteinExistence type="predicted"/>
<dbReference type="OrthoDB" id="2947935at2759"/>
<keyword evidence="1" id="KW-0732">Signal</keyword>
<dbReference type="Proteomes" id="UP000005426">
    <property type="component" value="Unassembled WGS sequence"/>
</dbReference>
<feature type="chain" id="PRO_5003524839" description="Cyanovirin-N domain-containing protein" evidence="1">
    <location>
        <begin position="17"/>
        <end position="215"/>
    </location>
</feature>
<evidence type="ECO:0000313" key="3">
    <source>
        <dbReference type="EMBL" id="EHK43423.1"/>
    </source>
</evidence>
<dbReference type="InterPro" id="IPR011058">
    <property type="entry name" value="Cyanovirin-N"/>
</dbReference>
<sequence>MRPLLTVLVLAAPSLAAPYRGQPTVPGGHLQEIEQATALPTSTAPTAIPTAIVVPLPGFNQVAQNKTQQQAAVTTGTAYKSPDSNAAFGGTCVQVTLGGHGKIGMTTLEARCVDDAGMWWDTSLDLNSCIGNVGGHLVYEARGAFDATCRPCTLDIIHETGNVLLKCNCLDEARFPRYTSLEMGPSVSNLFAVRPVNGQLVCGNHGGMQSPTYFI</sequence>
<reference evidence="3 4" key="1">
    <citation type="journal article" date="2011" name="Genome Biol.">
        <title>Comparative genome sequence analysis underscores mycoparasitism as the ancestral life style of Trichoderma.</title>
        <authorList>
            <person name="Kubicek C.P."/>
            <person name="Herrera-Estrella A."/>
            <person name="Seidl-Seiboth V."/>
            <person name="Martinez D.A."/>
            <person name="Druzhinina I.S."/>
            <person name="Thon M."/>
            <person name="Zeilinger S."/>
            <person name="Casas-Flores S."/>
            <person name="Horwitz B.A."/>
            <person name="Mukherjee P.K."/>
            <person name="Mukherjee M."/>
            <person name="Kredics L."/>
            <person name="Alcaraz L.D."/>
            <person name="Aerts A."/>
            <person name="Antal Z."/>
            <person name="Atanasova L."/>
            <person name="Cervantes-Badillo M.G."/>
            <person name="Challacombe J."/>
            <person name="Chertkov O."/>
            <person name="McCluskey K."/>
            <person name="Coulpier F."/>
            <person name="Deshpande N."/>
            <person name="von Doehren H."/>
            <person name="Ebbole D.J."/>
            <person name="Esquivel-Naranjo E.U."/>
            <person name="Fekete E."/>
            <person name="Flipphi M."/>
            <person name="Glaser F."/>
            <person name="Gomez-Rodriguez E.Y."/>
            <person name="Gruber S."/>
            <person name="Han C."/>
            <person name="Henrissat B."/>
            <person name="Hermosa R."/>
            <person name="Hernandez-Onate M."/>
            <person name="Karaffa L."/>
            <person name="Kosti I."/>
            <person name="Le Crom S."/>
            <person name="Lindquist E."/>
            <person name="Lucas S."/>
            <person name="Luebeck M."/>
            <person name="Luebeck P.S."/>
            <person name="Margeot A."/>
            <person name="Metz B."/>
            <person name="Misra M."/>
            <person name="Nevalainen H."/>
            <person name="Omann M."/>
            <person name="Packer N."/>
            <person name="Perrone G."/>
            <person name="Uresti-Rivera E.E."/>
            <person name="Salamov A."/>
            <person name="Schmoll M."/>
            <person name="Seiboth B."/>
            <person name="Shapiro H."/>
            <person name="Sukno S."/>
            <person name="Tamayo-Ramos J.A."/>
            <person name="Tisch D."/>
            <person name="Wiest A."/>
            <person name="Wilkinson H.H."/>
            <person name="Zhang M."/>
            <person name="Coutinho P.M."/>
            <person name="Kenerley C.M."/>
            <person name="Monte E."/>
            <person name="Baker S.E."/>
            <person name="Grigoriev I.V."/>
        </authorList>
    </citation>
    <scope>NUCLEOTIDE SEQUENCE [LARGE SCALE GENOMIC DNA]</scope>
    <source>
        <strain evidence="4">ATCC 20476 / IMI 206040</strain>
    </source>
</reference>
<keyword evidence="4" id="KW-1185">Reference proteome</keyword>
<feature type="signal peptide" evidence="1">
    <location>
        <begin position="1"/>
        <end position="16"/>
    </location>
</feature>
<dbReference type="Gene3D" id="2.30.60.10">
    <property type="entry name" value="Cyanovirin-N"/>
    <property type="match status" value="1"/>
</dbReference>
<dbReference type="InterPro" id="IPR036673">
    <property type="entry name" value="Cyanovirin-N_sf"/>
</dbReference>
<dbReference type="GeneID" id="25783817"/>
<feature type="domain" description="Cyanovirin-N" evidence="2">
    <location>
        <begin position="88"/>
        <end position="173"/>
    </location>
</feature>
<dbReference type="EMBL" id="ABDG02000026">
    <property type="protein sequence ID" value="EHK43423.1"/>
    <property type="molecule type" value="Genomic_DNA"/>
</dbReference>
<organism evidence="3 4">
    <name type="scientific">Hypocrea atroviridis (strain ATCC 20476 / IMI 206040)</name>
    <name type="common">Trichoderma atroviride</name>
    <dbReference type="NCBI Taxonomy" id="452589"/>
    <lineage>
        <taxon>Eukaryota</taxon>
        <taxon>Fungi</taxon>
        <taxon>Dikarya</taxon>
        <taxon>Ascomycota</taxon>
        <taxon>Pezizomycotina</taxon>
        <taxon>Sordariomycetes</taxon>
        <taxon>Hypocreomycetidae</taxon>
        <taxon>Hypocreales</taxon>
        <taxon>Hypocreaceae</taxon>
        <taxon>Trichoderma</taxon>
    </lineage>
</organism>
<dbReference type="SUPFAM" id="SSF51322">
    <property type="entry name" value="Cyanovirin-N"/>
    <property type="match status" value="1"/>
</dbReference>
<evidence type="ECO:0000313" key="4">
    <source>
        <dbReference type="Proteomes" id="UP000005426"/>
    </source>
</evidence>
<accession>G9P1Z7</accession>